<protein>
    <submittedName>
        <fullName evidence="1">Uncharacterized protein</fullName>
    </submittedName>
</protein>
<accession>A0A4T2CBG4</accession>
<reference evidence="1 2" key="1">
    <citation type="journal article" date="2019" name="Microorganisms">
        <title>Systematic Affiliation and Genome Analysis of Subtercola vilae DB165(T) with Particular Emphasis on Cold Adaptation of an Isolate from a High-Altitude Cold Volcano Lake.</title>
        <authorList>
            <person name="Villalobos A.S."/>
            <person name="Wiese J."/>
            <person name="Imhoff J.F."/>
            <person name="Dorador C."/>
            <person name="Keller A."/>
            <person name="Hentschel U."/>
        </authorList>
    </citation>
    <scope>NUCLEOTIDE SEQUENCE [LARGE SCALE GENOMIC DNA]</scope>
    <source>
        <strain evidence="1 2">DB165</strain>
    </source>
</reference>
<sequence>MTPDEAIAALAGSFDEVEPLVGGTWQKLDDPAPRACEQPGGQPGIRFNAYRFSEEPVADRQHAFDLVSAHWHSLGYALTSREETVAAPILRLFATTPDGRNLQFSAADAALTLEGLSACVTDPAA</sequence>
<dbReference type="EMBL" id="QYRT01000001">
    <property type="protein sequence ID" value="TIH40942.1"/>
    <property type="molecule type" value="Genomic_DNA"/>
</dbReference>
<proteinExistence type="predicted"/>
<dbReference type="AlphaFoldDB" id="A0A4T2CBG4"/>
<keyword evidence="2" id="KW-1185">Reference proteome</keyword>
<gene>
    <name evidence="1" type="ORF">D4765_00620</name>
</gene>
<dbReference type="RefSeq" id="WP_136640278.1">
    <property type="nucleotide sequence ID" value="NZ_QYRT01000001.1"/>
</dbReference>
<comment type="caution">
    <text evidence="1">The sequence shown here is derived from an EMBL/GenBank/DDBJ whole genome shotgun (WGS) entry which is preliminary data.</text>
</comment>
<evidence type="ECO:0000313" key="2">
    <source>
        <dbReference type="Proteomes" id="UP000306192"/>
    </source>
</evidence>
<dbReference type="OrthoDB" id="5120242at2"/>
<dbReference type="Proteomes" id="UP000306192">
    <property type="component" value="Unassembled WGS sequence"/>
</dbReference>
<name>A0A4T2CBG4_9MICO</name>
<organism evidence="1 2">
    <name type="scientific">Subtercola vilae</name>
    <dbReference type="NCBI Taxonomy" id="2056433"/>
    <lineage>
        <taxon>Bacteria</taxon>
        <taxon>Bacillati</taxon>
        <taxon>Actinomycetota</taxon>
        <taxon>Actinomycetes</taxon>
        <taxon>Micrococcales</taxon>
        <taxon>Microbacteriaceae</taxon>
        <taxon>Subtercola</taxon>
    </lineage>
</organism>
<evidence type="ECO:0000313" key="1">
    <source>
        <dbReference type="EMBL" id="TIH40942.1"/>
    </source>
</evidence>